<dbReference type="GO" id="GO:0045944">
    <property type="term" value="P:positive regulation of transcription by RNA polymerase II"/>
    <property type="evidence" value="ECO:0007669"/>
    <property type="project" value="TreeGrafter"/>
</dbReference>
<dbReference type="PROSITE" id="PS00518">
    <property type="entry name" value="ZF_RING_1"/>
    <property type="match status" value="1"/>
</dbReference>
<evidence type="ECO:0000256" key="7">
    <source>
        <dbReference type="ARBA" id="ARBA00035131"/>
    </source>
</evidence>
<feature type="compositionally biased region" description="Polar residues" evidence="10">
    <location>
        <begin position="577"/>
        <end position="586"/>
    </location>
</feature>
<dbReference type="GO" id="GO:0005634">
    <property type="term" value="C:nucleus"/>
    <property type="evidence" value="ECO:0007669"/>
    <property type="project" value="UniProtKB-ARBA"/>
</dbReference>
<evidence type="ECO:0000256" key="1">
    <source>
        <dbReference type="ARBA" id="ARBA00004496"/>
    </source>
</evidence>
<keyword evidence="5 9" id="KW-0863">Zinc-finger</keyword>
<evidence type="ECO:0000256" key="2">
    <source>
        <dbReference type="ARBA" id="ARBA00008117"/>
    </source>
</evidence>
<evidence type="ECO:0000313" key="13">
    <source>
        <dbReference type="RefSeq" id="XP_014480354.1"/>
    </source>
</evidence>
<dbReference type="InterPro" id="IPR017907">
    <property type="entry name" value="Znf_RING_CS"/>
</dbReference>
<dbReference type="PANTHER" id="PTHR12983:SF9">
    <property type="entry name" value="E3 UBIQUITIN-PROTEIN LIGASE RNF10"/>
    <property type="match status" value="1"/>
</dbReference>
<evidence type="ECO:0000256" key="9">
    <source>
        <dbReference type="PROSITE-ProRule" id="PRU00175"/>
    </source>
</evidence>
<evidence type="ECO:0000256" key="6">
    <source>
        <dbReference type="ARBA" id="ARBA00022833"/>
    </source>
</evidence>
<feature type="compositionally biased region" description="Low complexity" evidence="10">
    <location>
        <begin position="641"/>
        <end position="656"/>
    </location>
</feature>
<feature type="region of interest" description="Disordered" evidence="10">
    <location>
        <begin position="1"/>
        <end position="76"/>
    </location>
</feature>
<dbReference type="AlphaFoldDB" id="A0A6P3XQN4"/>
<evidence type="ECO:0000313" key="12">
    <source>
        <dbReference type="Proteomes" id="UP000515204"/>
    </source>
</evidence>
<dbReference type="Proteomes" id="UP000515204">
    <property type="component" value="Unplaced"/>
</dbReference>
<dbReference type="GO" id="GO:0005737">
    <property type="term" value="C:cytoplasm"/>
    <property type="evidence" value="ECO:0007669"/>
    <property type="project" value="UniProtKB-SubCell"/>
</dbReference>
<keyword evidence="3" id="KW-0963">Cytoplasm</keyword>
<reference evidence="13" key="1">
    <citation type="submission" date="2025-08" db="UniProtKB">
        <authorList>
            <consortium name="RefSeq"/>
        </authorList>
    </citation>
    <scope>IDENTIFICATION</scope>
</reference>
<dbReference type="InterPro" id="IPR001841">
    <property type="entry name" value="Znf_RING"/>
</dbReference>
<proteinExistence type="inferred from homology"/>
<name>A0A6P3XQN4_DINQU</name>
<dbReference type="Pfam" id="PF00097">
    <property type="entry name" value="zf-C3HC4"/>
    <property type="match status" value="1"/>
</dbReference>
<organism evidence="12 13">
    <name type="scientific">Dinoponera quadriceps</name>
    <name type="common">South American ant</name>
    <dbReference type="NCBI Taxonomy" id="609295"/>
    <lineage>
        <taxon>Eukaryota</taxon>
        <taxon>Metazoa</taxon>
        <taxon>Ecdysozoa</taxon>
        <taxon>Arthropoda</taxon>
        <taxon>Hexapoda</taxon>
        <taxon>Insecta</taxon>
        <taxon>Pterygota</taxon>
        <taxon>Neoptera</taxon>
        <taxon>Endopterygota</taxon>
        <taxon>Hymenoptera</taxon>
        <taxon>Apocrita</taxon>
        <taxon>Aculeata</taxon>
        <taxon>Formicoidea</taxon>
        <taxon>Formicidae</taxon>
        <taxon>Ponerinae</taxon>
        <taxon>Ponerini</taxon>
        <taxon>Dinoponera</taxon>
    </lineage>
</organism>
<keyword evidence="12" id="KW-1185">Reference proteome</keyword>
<evidence type="ECO:0000256" key="3">
    <source>
        <dbReference type="ARBA" id="ARBA00022490"/>
    </source>
</evidence>
<feature type="region of interest" description="Disordered" evidence="10">
    <location>
        <begin position="630"/>
        <end position="716"/>
    </location>
</feature>
<gene>
    <name evidence="13" type="primary">LOC106747390</name>
</gene>
<dbReference type="CDD" id="cd16536">
    <property type="entry name" value="RING-HC_RNF10"/>
    <property type="match status" value="1"/>
</dbReference>
<comment type="similarity">
    <text evidence="2">Belongs to the RNF10 family.</text>
</comment>
<dbReference type="OrthoDB" id="10064108at2759"/>
<dbReference type="GO" id="GO:0008270">
    <property type="term" value="F:zinc ion binding"/>
    <property type="evidence" value="ECO:0007669"/>
    <property type="project" value="UniProtKB-KW"/>
</dbReference>
<feature type="region of interest" description="Disordered" evidence="10">
    <location>
        <begin position="121"/>
        <end position="140"/>
    </location>
</feature>
<dbReference type="SMART" id="SM00184">
    <property type="entry name" value="RING"/>
    <property type="match status" value="1"/>
</dbReference>
<feature type="compositionally biased region" description="Basic and acidic residues" evidence="10">
    <location>
        <begin position="523"/>
        <end position="545"/>
    </location>
</feature>
<dbReference type="InterPro" id="IPR018957">
    <property type="entry name" value="Znf_C3HC4_RING-type"/>
</dbReference>
<dbReference type="GO" id="GO:0000976">
    <property type="term" value="F:transcription cis-regulatory region binding"/>
    <property type="evidence" value="ECO:0007669"/>
    <property type="project" value="TreeGrafter"/>
</dbReference>
<evidence type="ECO:0000256" key="4">
    <source>
        <dbReference type="ARBA" id="ARBA00022723"/>
    </source>
</evidence>
<dbReference type="RefSeq" id="XP_014480354.1">
    <property type="nucleotide sequence ID" value="XM_014624868.1"/>
</dbReference>
<dbReference type="InterPro" id="IPR013083">
    <property type="entry name" value="Znf_RING/FYVE/PHD"/>
</dbReference>
<feature type="region of interest" description="Disordered" evidence="10">
    <location>
        <begin position="523"/>
        <end position="561"/>
    </location>
</feature>
<evidence type="ECO:0000256" key="5">
    <source>
        <dbReference type="ARBA" id="ARBA00022771"/>
    </source>
</evidence>
<sequence>MDIKNKFPPSPPKGAGADAKKNQDVVNTKVYPQRRRRREVTGAGNFSKNEQPRKWNVQKAKDTVKRPRAKGQYHGGTEENTKVVAAKWAEPGSVLVHGCKKENYLLNGNHLLNFHYEPRNAQNRNVGKSTGNNRNSNRWLPPIQRHKYNKEQFLQASCQFVVIAGGDYSLYWTNPDVLVDWKLVEQIKVHSSENLSCPICLCPPVAGKMTRCGHVYCWPCILHYIDVSDKKDASCKCPICYATVHKDDLKSMVEITQTTFNLGDTLNLRLMRRERGSVLATPVESAAHPTPPAATFLPVSANSDNQIYSKLLIASVQDIVNIIELERVQLELEYEDYPDCYIERALNELSRRENQLLSKASGDALSTEDITEKTIAEQTSRENEVNTDACCKNDTKFLETVQAEQSSKIVDSASNDGQCASGPSRFVYFYQADDGQHLYLHAMNVKMLEMQYGGLEHCPPVITGKLLEKEAGSYTEDLKRRLRYLCHLPLTCQFELAEIELRPPLVSDQVLRAFRDQLNLRKERRQRREREEKKRDKKITEEQNKRMGKYPTPDINIESNRHFPQWNPELLFSEQRALSSPEPTTMSSIASSPSSSTFDEVATGQGNAFLEHEQQQAPSFAEMLRNTKTPVRSSNVWPSVASSGQSTTTRSGTAGALSKEDEDAEEAYYASPPSNNQCLGDALARALEQTRLEDSGEGSNAAGKKNKKQKKKKTKGTVLFATGMTCAS</sequence>
<feature type="domain" description="RING-type" evidence="11">
    <location>
        <begin position="197"/>
        <end position="240"/>
    </location>
</feature>
<protein>
    <recommendedName>
        <fullName evidence="7">E3 ubiquitin-protein ligase RNF10</fullName>
    </recommendedName>
    <alternativeName>
        <fullName evidence="8">RING finger protein 10</fullName>
    </alternativeName>
</protein>
<evidence type="ECO:0000259" key="11">
    <source>
        <dbReference type="PROSITE" id="PS50089"/>
    </source>
</evidence>
<dbReference type="GeneID" id="106747390"/>
<dbReference type="KEGG" id="dqu:106747390"/>
<feature type="compositionally biased region" description="Polar residues" evidence="10">
    <location>
        <begin position="121"/>
        <end position="138"/>
    </location>
</feature>
<dbReference type="InterPro" id="IPR039739">
    <property type="entry name" value="MAG2/RNF10"/>
</dbReference>
<dbReference type="PROSITE" id="PS50089">
    <property type="entry name" value="ZF_RING_2"/>
    <property type="match status" value="1"/>
</dbReference>
<feature type="compositionally biased region" description="Basic residues" evidence="10">
    <location>
        <begin position="704"/>
        <end position="715"/>
    </location>
</feature>
<feature type="compositionally biased region" description="Low complexity" evidence="10">
    <location>
        <begin position="587"/>
        <end position="596"/>
    </location>
</feature>
<dbReference type="SUPFAM" id="SSF57850">
    <property type="entry name" value="RING/U-box"/>
    <property type="match status" value="1"/>
</dbReference>
<feature type="region of interest" description="Disordered" evidence="10">
    <location>
        <begin position="577"/>
        <end position="601"/>
    </location>
</feature>
<evidence type="ECO:0000256" key="8">
    <source>
        <dbReference type="ARBA" id="ARBA00035390"/>
    </source>
</evidence>
<dbReference type="Gene3D" id="3.30.40.10">
    <property type="entry name" value="Zinc/RING finger domain, C3HC4 (zinc finger)"/>
    <property type="match status" value="1"/>
</dbReference>
<keyword evidence="6" id="KW-0862">Zinc</keyword>
<accession>A0A6P3XQN4</accession>
<evidence type="ECO:0000256" key="10">
    <source>
        <dbReference type="SAM" id="MobiDB-lite"/>
    </source>
</evidence>
<dbReference type="PANTHER" id="PTHR12983">
    <property type="entry name" value="RING FINGER 10 FAMILY MEMBER"/>
    <property type="match status" value="1"/>
</dbReference>
<comment type="subcellular location">
    <subcellularLocation>
        <location evidence="1">Cytoplasm</location>
    </subcellularLocation>
</comment>
<keyword evidence="4" id="KW-0479">Metal-binding</keyword>